<accession>A0A8J6LJ99</accession>
<dbReference type="GO" id="GO:0004190">
    <property type="term" value="F:aspartic-type endopeptidase activity"/>
    <property type="evidence" value="ECO:0007669"/>
    <property type="project" value="InterPro"/>
</dbReference>
<dbReference type="AlphaFoldDB" id="A0A8J6LJ99"/>
<feature type="domain" description="Peptidase A2" evidence="3">
    <location>
        <begin position="434"/>
        <end position="470"/>
    </location>
</feature>
<evidence type="ECO:0000256" key="1">
    <source>
        <dbReference type="ARBA" id="ARBA00022801"/>
    </source>
</evidence>
<organism evidence="4 5">
    <name type="scientific">Tenebrio molitor</name>
    <name type="common">Yellow mealworm beetle</name>
    <dbReference type="NCBI Taxonomy" id="7067"/>
    <lineage>
        <taxon>Eukaryota</taxon>
        <taxon>Metazoa</taxon>
        <taxon>Ecdysozoa</taxon>
        <taxon>Arthropoda</taxon>
        <taxon>Hexapoda</taxon>
        <taxon>Insecta</taxon>
        <taxon>Pterygota</taxon>
        <taxon>Neoptera</taxon>
        <taxon>Endopterygota</taxon>
        <taxon>Coleoptera</taxon>
        <taxon>Polyphaga</taxon>
        <taxon>Cucujiformia</taxon>
        <taxon>Tenebrionidae</taxon>
        <taxon>Tenebrio</taxon>
    </lineage>
</organism>
<reference evidence="4" key="2">
    <citation type="submission" date="2021-08" db="EMBL/GenBank/DDBJ databases">
        <authorList>
            <person name="Eriksson T."/>
        </authorList>
    </citation>
    <scope>NUCLEOTIDE SEQUENCE</scope>
    <source>
        <strain evidence="4">Stoneville</strain>
        <tissue evidence="4">Whole head</tissue>
    </source>
</reference>
<name>A0A8J6LJ99_TENMO</name>
<dbReference type="InterPro" id="IPR001995">
    <property type="entry name" value="Peptidase_A2_cat"/>
</dbReference>
<feature type="region of interest" description="Disordered" evidence="2">
    <location>
        <begin position="95"/>
        <end position="134"/>
    </location>
</feature>
<dbReference type="SUPFAM" id="SSF50630">
    <property type="entry name" value="Acid proteases"/>
    <property type="match status" value="1"/>
</dbReference>
<keyword evidence="5" id="KW-1185">Reference proteome</keyword>
<gene>
    <name evidence="4" type="ORF">GEV33_006952</name>
</gene>
<dbReference type="PROSITE" id="PS50175">
    <property type="entry name" value="ASP_PROT_RETROV"/>
    <property type="match status" value="1"/>
</dbReference>
<comment type="caution">
    <text evidence="4">The sequence shown here is derived from an EMBL/GenBank/DDBJ whole genome shotgun (WGS) entry which is preliminary data.</text>
</comment>
<evidence type="ECO:0000259" key="3">
    <source>
        <dbReference type="PROSITE" id="PS50175"/>
    </source>
</evidence>
<proteinExistence type="predicted"/>
<dbReference type="Proteomes" id="UP000719412">
    <property type="component" value="Unassembled WGS sequence"/>
</dbReference>
<reference evidence="4" key="1">
    <citation type="journal article" date="2020" name="J Insects Food Feed">
        <title>The yellow mealworm (Tenebrio molitor) genome: a resource for the emerging insects as food and feed industry.</title>
        <authorList>
            <person name="Eriksson T."/>
            <person name="Andere A."/>
            <person name="Kelstrup H."/>
            <person name="Emery V."/>
            <person name="Picard C."/>
        </authorList>
    </citation>
    <scope>NUCLEOTIDE SEQUENCE</scope>
    <source>
        <strain evidence="4">Stoneville</strain>
        <tissue evidence="4">Whole head</tissue>
    </source>
</reference>
<dbReference type="Gene3D" id="2.40.70.10">
    <property type="entry name" value="Acid Proteases"/>
    <property type="match status" value="1"/>
</dbReference>
<dbReference type="EMBL" id="JABDTM020022523">
    <property type="protein sequence ID" value="KAH0815841.1"/>
    <property type="molecule type" value="Genomic_DNA"/>
</dbReference>
<protein>
    <recommendedName>
        <fullName evidence="3">Peptidase A2 domain-containing protein</fullName>
    </recommendedName>
</protein>
<keyword evidence="1" id="KW-0378">Hydrolase</keyword>
<evidence type="ECO:0000313" key="4">
    <source>
        <dbReference type="EMBL" id="KAH0815841.1"/>
    </source>
</evidence>
<evidence type="ECO:0000313" key="5">
    <source>
        <dbReference type="Proteomes" id="UP000719412"/>
    </source>
</evidence>
<dbReference type="GO" id="GO:0006508">
    <property type="term" value="P:proteolysis"/>
    <property type="evidence" value="ECO:0007669"/>
    <property type="project" value="InterPro"/>
</dbReference>
<evidence type="ECO:0000256" key="2">
    <source>
        <dbReference type="SAM" id="MobiDB-lite"/>
    </source>
</evidence>
<dbReference type="InterPro" id="IPR021109">
    <property type="entry name" value="Peptidase_aspartic_dom_sf"/>
</dbReference>
<sequence>MITEKKHSELTNLAFKKCIPVSITLASARCATWWADRPSPVLTSEDYRRPSPSANRETARKIGEERYYSCEYQCELLSGIVSFVLRNLPSADVMPEAKRKRNPEAPTENPVEDQAEQVEIDREEPGLPPPKRKSVPWQETLLTLIANQQEQIAELRKSNMAGPTPSTSTDGTLIAQTPAPTPPTSLTTWASFRLSEFDPDKSNFTIEEWLEDASKLKGELGASDLIMIAKAGEALRGRAYRYYCDWRPVRRGWEDFCKDLGVAFPDRETPGVRAFMAATLRSKDCESLSDYGNQKLRRIYRFCDALPWATRLSMVEYGLDHAEAQASIRIRQPGDERELLKLLSEIDGHRRKHQTVVDPRSCDADPLFVESVLIVAGLVIAKKTVVCRRQLKKTIEIEKPEKPTESKVSTFRKRRTFNTTPIATALCNHQAVSLTYIIDSGADISVIGRSTVEKLQASMSPTLRVISGLGTETIPAIGTCEIVVVLPNVSIDVLFTVVQDDVMPSNLAAIIGWEVISRPNVKIKKGTDGLELHHDLSNTRNVLTIEERGAFDDLQVTRLAERNLARLKQLLIETQKAIPDHITTGKLTITLKDDIPEMTPFLT</sequence>